<dbReference type="Proteomes" id="UP000293360">
    <property type="component" value="Unassembled WGS sequence"/>
</dbReference>
<evidence type="ECO:0000313" key="1">
    <source>
        <dbReference type="EMBL" id="RYP00231.1"/>
    </source>
</evidence>
<protein>
    <submittedName>
        <fullName evidence="1">Uncharacterized protein</fullName>
    </submittedName>
</protein>
<comment type="caution">
    <text evidence="1">The sequence shown here is derived from an EMBL/GenBank/DDBJ whole genome shotgun (WGS) entry which is preliminary data.</text>
</comment>
<sequence>MGDITSGRDLSPYCTSSGVPMARNAYAHQAREIEVDVCFYTAFLVYVGNMFDDNIEAVRMFNHRSSTGRGRAMPCSITWPYSRSGCREPWTVVANIMTTATPNLVTGIVCGY</sequence>
<dbReference type="OrthoDB" id="2998174at2759"/>
<gene>
    <name evidence="1" type="ORF">DL764_006567</name>
</gene>
<proteinExistence type="predicted"/>
<dbReference type="STRING" id="155417.A0A4Q4T4P5"/>
<keyword evidence="2" id="KW-1185">Reference proteome</keyword>
<accession>A0A4Q4T4P5</accession>
<dbReference type="EMBL" id="QJNU01000395">
    <property type="protein sequence ID" value="RYP00231.1"/>
    <property type="molecule type" value="Genomic_DNA"/>
</dbReference>
<evidence type="ECO:0000313" key="2">
    <source>
        <dbReference type="Proteomes" id="UP000293360"/>
    </source>
</evidence>
<name>A0A4Q4T4P5_9PEZI</name>
<dbReference type="AlphaFoldDB" id="A0A4Q4T4P5"/>
<reference evidence="1 2" key="1">
    <citation type="submission" date="2018-06" db="EMBL/GenBank/DDBJ databases">
        <title>Complete Genomes of Monosporascus.</title>
        <authorList>
            <person name="Robinson A.J."/>
            <person name="Natvig D.O."/>
        </authorList>
    </citation>
    <scope>NUCLEOTIDE SEQUENCE [LARGE SCALE GENOMIC DNA]</scope>
    <source>
        <strain evidence="1 2">CBS 110550</strain>
    </source>
</reference>
<organism evidence="1 2">
    <name type="scientific">Monosporascus ibericus</name>
    <dbReference type="NCBI Taxonomy" id="155417"/>
    <lineage>
        <taxon>Eukaryota</taxon>
        <taxon>Fungi</taxon>
        <taxon>Dikarya</taxon>
        <taxon>Ascomycota</taxon>
        <taxon>Pezizomycotina</taxon>
        <taxon>Sordariomycetes</taxon>
        <taxon>Xylariomycetidae</taxon>
        <taxon>Xylariales</taxon>
        <taxon>Xylariales incertae sedis</taxon>
        <taxon>Monosporascus</taxon>
    </lineage>
</organism>